<evidence type="ECO:0000256" key="1">
    <source>
        <dbReference type="SAM" id="SignalP"/>
    </source>
</evidence>
<evidence type="ECO:0000313" key="3">
    <source>
        <dbReference type="Proteomes" id="UP000617628"/>
    </source>
</evidence>
<dbReference type="Proteomes" id="UP000617628">
    <property type="component" value="Unassembled WGS sequence"/>
</dbReference>
<keyword evidence="1" id="KW-0732">Signal</keyword>
<accession>A0A934S0K6</accession>
<comment type="caution">
    <text evidence="2">The sequence shown here is derived from an EMBL/GenBank/DDBJ whole genome shotgun (WGS) entry which is preliminary data.</text>
</comment>
<keyword evidence="3" id="KW-1185">Reference proteome</keyword>
<dbReference type="Pfam" id="PF11306">
    <property type="entry name" value="DUF3108"/>
    <property type="match status" value="1"/>
</dbReference>
<feature type="chain" id="PRO_5036747270" evidence="1">
    <location>
        <begin position="27"/>
        <end position="288"/>
    </location>
</feature>
<organism evidence="2 3">
    <name type="scientific">Pelagicoccus mobilis</name>
    <dbReference type="NCBI Taxonomy" id="415221"/>
    <lineage>
        <taxon>Bacteria</taxon>
        <taxon>Pseudomonadati</taxon>
        <taxon>Verrucomicrobiota</taxon>
        <taxon>Opitutia</taxon>
        <taxon>Puniceicoccales</taxon>
        <taxon>Pelagicoccaceae</taxon>
        <taxon>Pelagicoccus</taxon>
    </lineage>
</organism>
<dbReference type="AlphaFoldDB" id="A0A934S0K6"/>
<gene>
    <name evidence="2" type="ORF">JIN87_24945</name>
</gene>
<sequence length="288" mass="32627">MITSSTKLNFLLAFCLAVLVPAALEAGYGNDAFEDDPSLRQKDDLEWPEVEFPSADERGKGFKAGETFSYRARWGIFKKAGSMSFSTENAPNSGGKAITVRTDVASRGLIKKLYPLQMKAIALIDTENWRVVRNQTLEKSGSDHKSNVTLFDFDRMLMNYEDKFRPERNHIRELPYDCPVDYASAFLQIRGFDLEVGTVYPLFITTKGKFYYAQLKVMEMETLKTVLGEKECFRLEPISSYPQSKVFREGGKMALWVTNDQDRIPVQLEVKAPVGTASIRLESYTTEG</sequence>
<dbReference type="InterPro" id="IPR021457">
    <property type="entry name" value="DUF3108"/>
</dbReference>
<feature type="signal peptide" evidence="1">
    <location>
        <begin position="1"/>
        <end position="26"/>
    </location>
</feature>
<dbReference type="RefSeq" id="WP_200358810.1">
    <property type="nucleotide sequence ID" value="NZ_JAENIL010000073.1"/>
</dbReference>
<proteinExistence type="predicted"/>
<evidence type="ECO:0000313" key="2">
    <source>
        <dbReference type="EMBL" id="MBK1880157.1"/>
    </source>
</evidence>
<reference evidence="2" key="1">
    <citation type="submission" date="2021-01" db="EMBL/GenBank/DDBJ databases">
        <title>Modified the classification status of verrucomicrobia.</title>
        <authorList>
            <person name="Feng X."/>
        </authorList>
    </citation>
    <scope>NUCLEOTIDE SEQUENCE</scope>
    <source>
        <strain evidence="2">KCTC 13126</strain>
    </source>
</reference>
<dbReference type="EMBL" id="JAENIL010000073">
    <property type="protein sequence ID" value="MBK1880157.1"/>
    <property type="molecule type" value="Genomic_DNA"/>
</dbReference>
<protein>
    <submittedName>
        <fullName evidence="2">DUF3108 domain-containing protein</fullName>
    </submittedName>
</protein>
<name>A0A934S0K6_9BACT</name>